<dbReference type="GO" id="GO:0016887">
    <property type="term" value="F:ATP hydrolysis activity"/>
    <property type="evidence" value="ECO:0007669"/>
    <property type="project" value="InterPro"/>
</dbReference>
<dbReference type="Pfam" id="PF00005">
    <property type="entry name" value="ABC_tran"/>
    <property type="match status" value="1"/>
</dbReference>
<dbReference type="AlphaFoldDB" id="A0A2N8PC64"/>
<protein>
    <recommendedName>
        <fullName evidence="1">ABC transporter domain-containing protein</fullName>
    </recommendedName>
</protein>
<evidence type="ECO:0000313" key="3">
    <source>
        <dbReference type="Proteomes" id="UP000236047"/>
    </source>
</evidence>
<comment type="caution">
    <text evidence="2">The sequence shown here is derived from an EMBL/GenBank/DDBJ whole genome shotgun (WGS) entry which is preliminary data.</text>
</comment>
<feature type="domain" description="ABC transporter" evidence="1">
    <location>
        <begin position="36"/>
        <end position="78"/>
    </location>
</feature>
<keyword evidence="3" id="KW-1185">Reference proteome</keyword>
<organism evidence="2 3">
    <name type="scientific">Streptomyces noursei</name>
    <name type="common">Streptomyces albulus</name>
    <dbReference type="NCBI Taxonomy" id="1971"/>
    <lineage>
        <taxon>Bacteria</taxon>
        <taxon>Bacillati</taxon>
        <taxon>Actinomycetota</taxon>
        <taxon>Actinomycetes</taxon>
        <taxon>Kitasatosporales</taxon>
        <taxon>Streptomycetaceae</taxon>
        <taxon>Streptomyces</taxon>
    </lineage>
</organism>
<dbReference type="Gene3D" id="3.40.50.300">
    <property type="entry name" value="P-loop containing nucleotide triphosphate hydrolases"/>
    <property type="match status" value="2"/>
</dbReference>
<dbReference type="GO" id="GO:0022857">
    <property type="term" value="F:transmembrane transporter activity"/>
    <property type="evidence" value="ECO:0007669"/>
    <property type="project" value="TreeGrafter"/>
</dbReference>
<evidence type="ECO:0000313" key="2">
    <source>
        <dbReference type="EMBL" id="PNE38581.1"/>
    </source>
</evidence>
<dbReference type="EMBL" id="LJSN01000003">
    <property type="protein sequence ID" value="PNE38581.1"/>
    <property type="molecule type" value="Genomic_DNA"/>
</dbReference>
<dbReference type="GO" id="GO:0005886">
    <property type="term" value="C:plasma membrane"/>
    <property type="evidence" value="ECO:0007669"/>
    <property type="project" value="TreeGrafter"/>
</dbReference>
<accession>A0A2N8PC64</accession>
<name>A0A2N8PC64_STRNR</name>
<dbReference type="InterPro" id="IPR015854">
    <property type="entry name" value="ABC_transpr_LolD-like"/>
</dbReference>
<dbReference type="RefSeq" id="WP_073449214.1">
    <property type="nucleotide sequence ID" value="NZ_LJSN01000003.1"/>
</dbReference>
<gene>
    <name evidence="2" type="ORF">AOB60_31845</name>
</gene>
<proteinExistence type="predicted"/>
<dbReference type="Proteomes" id="UP000236047">
    <property type="component" value="Unassembled WGS sequence"/>
</dbReference>
<dbReference type="SUPFAM" id="SSF52540">
    <property type="entry name" value="P-loop containing nucleoside triphosphate hydrolases"/>
    <property type="match status" value="1"/>
</dbReference>
<dbReference type="GO" id="GO:0005524">
    <property type="term" value="F:ATP binding"/>
    <property type="evidence" value="ECO:0007669"/>
    <property type="project" value="InterPro"/>
</dbReference>
<dbReference type="InterPro" id="IPR003439">
    <property type="entry name" value="ABC_transporter-like_ATP-bd"/>
</dbReference>
<sequence>MSYVKSGEFVDRAPDVVTLDNVSKVYDSAPGAVHALRNVYLGVTAGSFLAVMGKEKSGKTTLLKCLSGETRPSSGSLRRRAGAQGGVTVTWPTAEEGASSLEAALARRPELLLADDASEECGAALRRAVDERGVAVVMATTAPAVAAQADAVVFLDDGAVVDMIADAGPQAIRECLERAGGLGAGR</sequence>
<dbReference type="PANTHER" id="PTHR24220">
    <property type="entry name" value="IMPORT ATP-BINDING PROTEIN"/>
    <property type="match status" value="1"/>
</dbReference>
<reference evidence="3" key="1">
    <citation type="submission" date="2015-09" db="EMBL/GenBank/DDBJ databases">
        <authorList>
            <person name="Graham D.E."/>
            <person name="Mahan K.M."/>
            <person name="Klingeman D.M."/>
            <person name="Fida T."/>
            <person name="Giannone R.J."/>
            <person name="Hettich R.L."/>
            <person name="Parry R.J."/>
            <person name="Spain J.C."/>
        </authorList>
    </citation>
    <scope>NUCLEOTIDE SEQUENCE [LARGE SCALE GENOMIC DNA]</scope>
    <source>
        <strain evidence="3">JCM 4701</strain>
    </source>
</reference>
<evidence type="ECO:0000259" key="1">
    <source>
        <dbReference type="Pfam" id="PF00005"/>
    </source>
</evidence>
<dbReference type="InterPro" id="IPR027417">
    <property type="entry name" value="P-loop_NTPase"/>
</dbReference>